<evidence type="ECO:0000313" key="1">
    <source>
        <dbReference type="EMBL" id="OLT61989.1"/>
    </source>
</evidence>
<dbReference type="EMBL" id="MKZS01000001">
    <property type="protein sequence ID" value="OLT61989.1"/>
    <property type="molecule type" value="Genomic_DNA"/>
</dbReference>
<evidence type="ECO:0000313" key="2">
    <source>
        <dbReference type="Proteomes" id="UP000186657"/>
    </source>
</evidence>
<comment type="caution">
    <text evidence="1">The sequence shown here is derived from an EMBL/GenBank/DDBJ whole genome shotgun (WGS) entry which is preliminary data.</text>
</comment>
<name>A0A1U7N7R3_9CYAN</name>
<proteinExistence type="predicted"/>
<dbReference type="Proteomes" id="UP000186657">
    <property type="component" value="Unassembled WGS sequence"/>
</dbReference>
<dbReference type="RefSeq" id="WP_075903596.1">
    <property type="nucleotide sequence ID" value="NZ_MKZS01000001.1"/>
</dbReference>
<gene>
    <name evidence="1" type="ORF">BJP37_26140</name>
</gene>
<organism evidence="1 2">
    <name type="scientific">Moorena bouillonii PNG</name>
    <dbReference type="NCBI Taxonomy" id="568701"/>
    <lineage>
        <taxon>Bacteria</taxon>
        <taxon>Bacillati</taxon>
        <taxon>Cyanobacteriota</taxon>
        <taxon>Cyanophyceae</taxon>
        <taxon>Coleofasciculales</taxon>
        <taxon>Coleofasciculaceae</taxon>
        <taxon>Moorena</taxon>
    </lineage>
</organism>
<reference evidence="1 2" key="1">
    <citation type="submission" date="2016-10" db="EMBL/GenBank/DDBJ databases">
        <title>Comparative genomics uncovers the prolific and rare metabolic potential of the cyanobacterial genus Moorea.</title>
        <authorList>
            <person name="Leao T."/>
            <person name="Castelao G."/>
            <person name="Korobeynikov A."/>
            <person name="Monroe E.A."/>
            <person name="Podell S."/>
            <person name="Glukhov E."/>
            <person name="Allen E."/>
            <person name="Gerwick W.H."/>
            <person name="Gerwick L."/>
        </authorList>
    </citation>
    <scope>NUCLEOTIDE SEQUENCE [LARGE SCALE GENOMIC DNA]</scope>
    <source>
        <strain evidence="1 2">PNG5-198</strain>
    </source>
</reference>
<accession>A0A1U7N7R3</accession>
<dbReference type="AlphaFoldDB" id="A0A1U7N7R3"/>
<keyword evidence="2" id="KW-1185">Reference proteome</keyword>
<protein>
    <submittedName>
        <fullName evidence="1">Uncharacterized protein</fullName>
    </submittedName>
</protein>
<sequence>MELPTINAVDRVTREEIKTLGNLGCCYVRMPEKFFFEHFKIIKKEALACLNQDEIQKQKWLAHGKFEGYIDRYLDIRHSLQQFVFRLNNPIGPFK</sequence>